<keyword evidence="3" id="KW-0238">DNA-binding</keyword>
<dbReference type="SUPFAM" id="SSF52172">
    <property type="entry name" value="CheY-like"/>
    <property type="match status" value="1"/>
</dbReference>
<evidence type="ECO:0000256" key="1">
    <source>
        <dbReference type="ARBA" id="ARBA00022553"/>
    </source>
</evidence>
<keyword evidence="9" id="KW-1185">Reference proteome</keyword>
<evidence type="ECO:0000313" key="9">
    <source>
        <dbReference type="Proteomes" id="UP000063429"/>
    </source>
</evidence>
<evidence type="ECO:0000256" key="4">
    <source>
        <dbReference type="ARBA" id="ARBA00023163"/>
    </source>
</evidence>
<dbReference type="EMBL" id="CP011409">
    <property type="protein sequence ID" value="AKZ61550.1"/>
    <property type="molecule type" value="Genomic_DNA"/>
</dbReference>
<dbReference type="Proteomes" id="UP000063429">
    <property type="component" value="Chromosome"/>
</dbReference>
<feature type="domain" description="HTH luxR-type" evidence="6">
    <location>
        <begin position="142"/>
        <end position="207"/>
    </location>
</feature>
<dbReference type="SMART" id="SM00421">
    <property type="entry name" value="HTH_LUXR"/>
    <property type="match status" value="1"/>
</dbReference>
<evidence type="ECO:0000259" key="7">
    <source>
        <dbReference type="PROSITE" id="PS50110"/>
    </source>
</evidence>
<dbReference type="Pfam" id="PF00196">
    <property type="entry name" value="GerE"/>
    <property type="match status" value="1"/>
</dbReference>
<dbReference type="PROSITE" id="PS50043">
    <property type="entry name" value="HTH_LUXR_2"/>
    <property type="match status" value="1"/>
</dbReference>
<dbReference type="InterPro" id="IPR039420">
    <property type="entry name" value="WalR-like"/>
</dbReference>
<dbReference type="InterPro" id="IPR000792">
    <property type="entry name" value="Tscrpt_reg_LuxR_C"/>
</dbReference>
<dbReference type="CDD" id="cd17535">
    <property type="entry name" value="REC_NarL-like"/>
    <property type="match status" value="1"/>
</dbReference>
<dbReference type="SUPFAM" id="SSF46894">
    <property type="entry name" value="C-terminal effector domain of the bipartite response regulators"/>
    <property type="match status" value="1"/>
</dbReference>
<dbReference type="SMART" id="SM00448">
    <property type="entry name" value="REC"/>
    <property type="match status" value="1"/>
</dbReference>
<feature type="modified residue" description="4-aspartylphosphate" evidence="5">
    <location>
        <position position="60"/>
    </location>
</feature>
<evidence type="ECO:0000256" key="2">
    <source>
        <dbReference type="ARBA" id="ARBA00023015"/>
    </source>
</evidence>
<keyword evidence="2" id="KW-0805">Transcription regulation</keyword>
<dbReference type="InterPro" id="IPR001789">
    <property type="entry name" value="Sig_transdc_resp-reg_receiver"/>
</dbReference>
<dbReference type="InterPro" id="IPR011006">
    <property type="entry name" value="CheY-like_superfamily"/>
</dbReference>
<dbReference type="PRINTS" id="PR00038">
    <property type="entry name" value="HTHLUXR"/>
</dbReference>
<evidence type="ECO:0000256" key="3">
    <source>
        <dbReference type="ARBA" id="ARBA00023125"/>
    </source>
</evidence>
<dbReference type="InterPro" id="IPR058245">
    <property type="entry name" value="NreC/VraR/RcsB-like_REC"/>
</dbReference>
<evidence type="ECO:0000259" key="6">
    <source>
        <dbReference type="PROSITE" id="PS50043"/>
    </source>
</evidence>
<dbReference type="PROSITE" id="PS00622">
    <property type="entry name" value="HTH_LUXR_1"/>
    <property type="match status" value="1"/>
</dbReference>
<dbReference type="Pfam" id="PF00072">
    <property type="entry name" value="Response_reg"/>
    <property type="match status" value="1"/>
</dbReference>
<accession>A0ABN4HSA3</accession>
<dbReference type="Gene3D" id="3.40.50.2300">
    <property type="match status" value="1"/>
</dbReference>
<reference evidence="9" key="1">
    <citation type="journal article" date="2015" name="Genome Announc.">
        <title>Complete Genome Sequence of Herbaspirillum hiltneri N3 (DSM 17495), Isolated from Surface-Sterilized Wheat Roots.</title>
        <authorList>
            <person name="Guizelini D."/>
            <person name="Saizaki P.M."/>
            <person name="Coimbra N.A."/>
            <person name="Weiss V.A."/>
            <person name="Faoro H."/>
            <person name="Sfeir M.Z."/>
            <person name="Baura V.A."/>
            <person name="Monteiro R.A."/>
            <person name="Chubatsu L.S."/>
            <person name="Souza E.M."/>
            <person name="Cruz L.M."/>
            <person name="Pedrosa F.O."/>
            <person name="Raittz R.T."/>
            <person name="Marchaukoski J.N."/>
            <person name="Steffens M.B."/>
        </authorList>
    </citation>
    <scope>NUCLEOTIDE SEQUENCE [LARGE SCALE GENOMIC DNA]</scope>
    <source>
        <strain evidence="9">N3</strain>
    </source>
</reference>
<keyword evidence="1 5" id="KW-0597">Phosphoprotein</keyword>
<proteinExistence type="predicted"/>
<name>A0ABN4HSA3_9BURK</name>
<dbReference type="CDD" id="cd06170">
    <property type="entry name" value="LuxR_C_like"/>
    <property type="match status" value="1"/>
</dbReference>
<protein>
    <submittedName>
        <fullName evidence="8">LuxR family transcriptional regulator</fullName>
    </submittedName>
</protein>
<evidence type="ECO:0000256" key="5">
    <source>
        <dbReference type="PROSITE-ProRule" id="PRU00169"/>
    </source>
</evidence>
<feature type="domain" description="Response regulatory" evidence="7">
    <location>
        <begin position="9"/>
        <end position="125"/>
    </location>
</feature>
<dbReference type="InterPro" id="IPR016032">
    <property type="entry name" value="Sig_transdc_resp-reg_C-effctor"/>
</dbReference>
<organism evidence="8 9">
    <name type="scientific">Herbaspirillum hiltneri N3</name>
    <dbReference type="NCBI Taxonomy" id="1262470"/>
    <lineage>
        <taxon>Bacteria</taxon>
        <taxon>Pseudomonadati</taxon>
        <taxon>Pseudomonadota</taxon>
        <taxon>Betaproteobacteria</taxon>
        <taxon>Burkholderiales</taxon>
        <taxon>Oxalobacteraceae</taxon>
        <taxon>Herbaspirillum</taxon>
    </lineage>
</organism>
<dbReference type="PANTHER" id="PTHR43214">
    <property type="entry name" value="TWO-COMPONENT RESPONSE REGULATOR"/>
    <property type="match status" value="1"/>
</dbReference>
<dbReference type="PANTHER" id="PTHR43214:SF41">
    <property type="entry name" value="NITRATE_NITRITE RESPONSE REGULATOR PROTEIN NARP"/>
    <property type="match status" value="1"/>
</dbReference>
<gene>
    <name evidence="8" type="ORF">F506_01660</name>
</gene>
<keyword evidence="4" id="KW-0804">Transcription</keyword>
<dbReference type="PROSITE" id="PS50110">
    <property type="entry name" value="RESPONSE_REGULATORY"/>
    <property type="match status" value="1"/>
</dbReference>
<evidence type="ECO:0000313" key="8">
    <source>
        <dbReference type="EMBL" id="AKZ61550.1"/>
    </source>
</evidence>
<sequence length="212" mass="23424">MHEEAAITNVMIVDDHPMIRDGLRARLESMPGIRVVAETGTADEAMKHAARQPINLVLMDINLQGSSGIELTAQFQQNFPDIAVLILSMHNKAEYVLQSIRAGARGYILKDAPGSDIVRAIEAVLNGGVYYSAALMPIIAQPRVKEESLTVRERQVLEQIARGASNKSIAETLDLSVRTVETHCLNIKRKLDIEGRSELIKFALENLRTERG</sequence>